<proteinExistence type="predicted"/>
<evidence type="ECO:0000256" key="2">
    <source>
        <dbReference type="SAM" id="Phobius"/>
    </source>
</evidence>
<dbReference type="AlphaFoldDB" id="A0AAV5KKJ2"/>
<sequence>MESTASSIPQQQQGQFVANVEPMSSSSSGSIGPFFAVISVLAILTIVSCVVGRICSRRDAITPLDSIKHGGCWGWVKGRCWRVNDIDEAQA</sequence>
<feature type="transmembrane region" description="Helical" evidence="2">
    <location>
        <begin position="31"/>
        <end position="51"/>
    </location>
</feature>
<evidence type="ECO:0000313" key="3">
    <source>
        <dbReference type="EMBL" id="GKV25127.1"/>
    </source>
</evidence>
<name>A0AAV5KKJ2_9ROSI</name>
<dbReference type="Proteomes" id="UP001054252">
    <property type="component" value="Unassembled WGS sequence"/>
</dbReference>
<keyword evidence="4" id="KW-1185">Reference proteome</keyword>
<dbReference type="PANTHER" id="PTHR33429">
    <property type="entry name" value="OS02G0708000 PROTEIN-RELATED"/>
    <property type="match status" value="1"/>
</dbReference>
<evidence type="ECO:0008006" key="5">
    <source>
        <dbReference type="Google" id="ProtNLM"/>
    </source>
</evidence>
<comment type="caution">
    <text evidence="3">The sequence shown here is derived from an EMBL/GenBank/DDBJ whole genome shotgun (WGS) entry which is preliminary data.</text>
</comment>
<organism evidence="3 4">
    <name type="scientific">Rubroshorea leprosula</name>
    <dbReference type="NCBI Taxonomy" id="152421"/>
    <lineage>
        <taxon>Eukaryota</taxon>
        <taxon>Viridiplantae</taxon>
        <taxon>Streptophyta</taxon>
        <taxon>Embryophyta</taxon>
        <taxon>Tracheophyta</taxon>
        <taxon>Spermatophyta</taxon>
        <taxon>Magnoliopsida</taxon>
        <taxon>eudicotyledons</taxon>
        <taxon>Gunneridae</taxon>
        <taxon>Pentapetalae</taxon>
        <taxon>rosids</taxon>
        <taxon>malvids</taxon>
        <taxon>Malvales</taxon>
        <taxon>Dipterocarpaceae</taxon>
        <taxon>Rubroshorea</taxon>
    </lineage>
</organism>
<evidence type="ECO:0000256" key="1">
    <source>
        <dbReference type="SAM" id="MobiDB-lite"/>
    </source>
</evidence>
<gene>
    <name evidence="3" type="ORF">SLEP1_g34613</name>
</gene>
<keyword evidence="2" id="KW-0812">Transmembrane</keyword>
<reference evidence="3 4" key="1">
    <citation type="journal article" date="2021" name="Commun. Biol.">
        <title>The genome of Shorea leprosula (Dipterocarpaceae) highlights the ecological relevance of drought in aseasonal tropical rainforests.</title>
        <authorList>
            <person name="Ng K.K.S."/>
            <person name="Kobayashi M.J."/>
            <person name="Fawcett J.A."/>
            <person name="Hatakeyama M."/>
            <person name="Paape T."/>
            <person name="Ng C.H."/>
            <person name="Ang C.C."/>
            <person name="Tnah L.H."/>
            <person name="Lee C.T."/>
            <person name="Nishiyama T."/>
            <person name="Sese J."/>
            <person name="O'Brien M.J."/>
            <person name="Copetti D."/>
            <person name="Mohd Noor M.I."/>
            <person name="Ong R.C."/>
            <person name="Putra M."/>
            <person name="Sireger I.Z."/>
            <person name="Indrioko S."/>
            <person name="Kosugi Y."/>
            <person name="Izuno A."/>
            <person name="Isagi Y."/>
            <person name="Lee S.L."/>
            <person name="Shimizu K.K."/>
        </authorList>
    </citation>
    <scope>NUCLEOTIDE SEQUENCE [LARGE SCALE GENOMIC DNA]</scope>
    <source>
        <strain evidence="3">214</strain>
    </source>
</reference>
<feature type="region of interest" description="Disordered" evidence="1">
    <location>
        <begin position="1"/>
        <end position="28"/>
    </location>
</feature>
<evidence type="ECO:0000313" key="4">
    <source>
        <dbReference type="Proteomes" id="UP001054252"/>
    </source>
</evidence>
<protein>
    <recommendedName>
        <fullName evidence="5">Transmembrane protein</fullName>
    </recommendedName>
</protein>
<dbReference type="PANTHER" id="PTHR33429:SF23">
    <property type="entry name" value="OS02G0709350 PROTEIN"/>
    <property type="match status" value="1"/>
</dbReference>
<dbReference type="EMBL" id="BPVZ01000068">
    <property type="protein sequence ID" value="GKV25127.1"/>
    <property type="molecule type" value="Genomic_DNA"/>
</dbReference>
<keyword evidence="2" id="KW-0472">Membrane</keyword>
<accession>A0AAV5KKJ2</accession>
<keyword evidence="2" id="KW-1133">Transmembrane helix</keyword>
<feature type="compositionally biased region" description="Polar residues" evidence="1">
    <location>
        <begin position="1"/>
        <end position="16"/>
    </location>
</feature>